<name>A0AAD7VZ23_9TELE</name>
<gene>
    <name evidence="2" type="ORF">AAFF_G00345020</name>
</gene>
<dbReference type="EMBL" id="JAINUG010000552">
    <property type="protein sequence ID" value="KAJ8366725.1"/>
    <property type="molecule type" value="Genomic_DNA"/>
</dbReference>
<proteinExistence type="predicted"/>
<sequence>MFNSYARRRESTSTTESTRHSHNRETPLPVYLGTLIHTKTRKRDLVDTLFHLGLSISYDRVLSISTDLGDRICRFFQKEGRVCPPELKSGLFTTGAVDNIDHNPSSTSAQDSFHGTGILLSQHPNSDSRGVERVVPDDTATSAAHLPQSYTIVPPVVRGKCDPPVPKLAGPNKSDCQLIPQAMQMEYRWLEQMEKTVISDTPLQGDETVSWAAYHASKQSIPEEPECSVALTSLLPLFYDQAKSVAMIRHSMDVVKRAVDILNPGQIPVITLDQPLYTLAKQIQWRWPETHGEDHFVIVFGGLHIEMAAWKTLGNLLDSSGWTGVLVLAGVASTGTADSFLNAAHVTRTRRSPQVTASSLYLLLKEAYSQYTSGLDEGQDPMPLDDWCAERVDASPQFQFWFIILQLELVVLIYFLAGNFTVKKTTHAFSAIALDQAHEQNNALVKGDGGAVGLTENPAALRRWMVSSPEMARLISEFQATTEKRMKKTELKHHEQTKHMQVAFARDVRALTRVMGEMGNPFCEDSKDLLVLDSRDLADPAVINTLHQIEKLGQEQYDTYVNERLVHQTKPITDPIKRNNLHIFSRPPVREKSRTQFQVLSLKNDCSLFSRLFTVSQTRDGDLDEFFAHENQACPPALSQMGKIRLGTKSDLVGCLEGLITPRENDAASPPVEVMFLDGAAIVNMLAPGNAKTFSEYASLVFLPYITSQLQHTSRVDIVWDEYFPDSLKAHTRKRRGKGTRRRVEPSSSIPGNWQAFLRIDENKVELFAFLAMRIATTETEKQIIITNHQEVLCTKPRDVVGLARCIHEEADTRILLHVQDAVRQGYTKVSIHTVDTDVVILAVAEAGRLDIDEL</sequence>
<feature type="compositionally biased region" description="Basic and acidic residues" evidence="1">
    <location>
        <begin position="7"/>
        <end position="25"/>
    </location>
</feature>
<protein>
    <submittedName>
        <fullName evidence="2">Uncharacterized protein</fullName>
    </submittedName>
</protein>
<dbReference type="Proteomes" id="UP001221898">
    <property type="component" value="Unassembled WGS sequence"/>
</dbReference>
<dbReference type="AlphaFoldDB" id="A0AAD7VZ23"/>
<evidence type="ECO:0000313" key="2">
    <source>
        <dbReference type="EMBL" id="KAJ8366725.1"/>
    </source>
</evidence>
<dbReference type="PANTHER" id="PTHR47018">
    <property type="entry name" value="CXC DOMAIN-CONTAINING PROTEIN-RELATED"/>
    <property type="match status" value="1"/>
</dbReference>
<accession>A0AAD7VZ23</accession>
<comment type="caution">
    <text evidence="2">The sequence shown here is derived from an EMBL/GenBank/DDBJ whole genome shotgun (WGS) entry which is preliminary data.</text>
</comment>
<dbReference type="PANTHER" id="PTHR47018:SF1">
    <property type="entry name" value="TESMIN_TSO1-LIKE CXC DOMAIN-CONTAINING PROTEIN"/>
    <property type="match status" value="1"/>
</dbReference>
<evidence type="ECO:0000313" key="3">
    <source>
        <dbReference type="Proteomes" id="UP001221898"/>
    </source>
</evidence>
<keyword evidence="3" id="KW-1185">Reference proteome</keyword>
<feature type="region of interest" description="Disordered" evidence="1">
    <location>
        <begin position="1"/>
        <end position="26"/>
    </location>
</feature>
<reference evidence="2" key="1">
    <citation type="journal article" date="2023" name="Science">
        <title>Genome structures resolve the early diversification of teleost fishes.</title>
        <authorList>
            <person name="Parey E."/>
            <person name="Louis A."/>
            <person name="Montfort J."/>
            <person name="Bouchez O."/>
            <person name="Roques C."/>
            <person name="Iampietro C."/>
            <person name="Lluch J."/>
            <person name="Castinel A."/>
            <person name="Donnadieu C."/>
            <person name="Desvignes T."/>
            <person name="Floi Bucao C."/>
            <person name="Jouanno E."/>
            <person name="Wen M."/>
            <person name="Mejri S."/>
            <person name="Dirks R."/>
            <person name="Jansen H."/>
            <person name="Henkel C."/>
            <person name="Chen W.J."/>
            <person name="Zahm M."/>
            <person name="Cabau C."/>
            <person name="Klopp C."/>
            <person name="Thompson A.W."/>
            <person name="Robinson-Rechavi M."/>
            <person name="Braasch I."/>
            <person name="Lecointre G."/>
            <person name="Bobe J."/>
            <person name="Postlethwait J.H."/>
            <person name="Berthelot C."/>
            <person name="Roest Crollius H."/>
            <person name="Guiguen Y."/>
        </authorList>
    </citation>
    <scope>NUCLEOTIDE SEQUENCE</scope>
    <source>
        <strain evidence="2">NC1722</strain>
    </source>
</reference>
<evidence type="ECO:0000256" key="1">
    <source>
        <dbReference type="SAM" id="MobiDB-lite"/>
    </source>
</evidence>
<organism evidence="2 3">
    <name type="scientific">Aldrovandia affinis</name>
    <dbReference type="NCBI Taxonomy" id="143900"/>
    <lineage>
        <taxon>Eukaryota</taxon>
        <taxon>Metazoa</taxon>
        <taxon>Chordata</taxon>
        <taxon>Craniata</taxon>
        <taxon>Vertebrata</taxon>
        <taxon>Euteleostomi</taxon>
        <taxon>Actinopterygii</taxon>
        <taxon>Neopterygii</taxon>
        <taxon>Teleostei</taxon>
        <taxon>Notacanthiformes</taxon>
        <taxon>Halosauridae</taxon>
        <taxon>Aldrovandia</taxon>
    </lineage>
</organism>